<organism evidence="2 3">
    <name type="scientific">Acidocella aromatica</name>
    <dbReference type="NCBI Taxonomy" id="1303579"/>
    <lineage>
        <taxon>Bacteria</taxon>
        <taxon>Pseudomonadati</taxon>
        <taxon>Pseudomonadota</taxon>
        <taxon>Alphaproteobacteria</taxon>
        <taxon>Acetobacterales</taxon>
        <taxon>Acidocellaceae</taxon>
        <taxon>Acidocella</taxon>
    </lineage>
</organism>
<accession>A0A840VM85</accession>
<dbReference type="EMBL" id="JACHFJ010000013">
    <property type="protein sequence ID" value="MBB5374235.1"/>
    <property type="molecule type" value="Genomic_DNA"/>
</dbReference>
<evidence type="ECO:0000256" key="1">
    <source>
        <dbReference type="SAM" id="Phobius"/>
    </source>
</evidence>
<keyword evidence="3" id="KW-1185">Reference proteome</keyword>
<gene>
    <name evidence="2" type="ORF">HNP71_002506</name>
</gene>
<keyword evidence="1" id="KW-1133">Transmembrane helix</keyword>
<reference evidence="2 3" key="1">
    <citation type="submission" date="2020-08" db="EMBL/GenBank/DDBJ databases">
        <title>Genomic Encyclopedia of Type Strains, Phase IV (KMG-IV): sequencing the most valuable type-strain genomes for metagenomic binning, comparative biology and taxonomic classification.</title>
        <authorList>
            <person name="Goeker M."/>
        </authorList>
    </citation>
    <scope>NUCLEOTIDE SEQUENCE [LARGE SCALE GENOMIC DNA]</scope>
    <source>
        <strain evidence="2 3">DSM 27026</strain>
    </source>
</reference>
<evidence type="ECO:0000313" key="3">
    <source>
        <dbReference type="Proteomes" id="UP000553706"/>
    </source>
</evidence>
<dbReference type="Proteomes" id="UP000553706">
    <property type="component" value="Unassembled WGS sequence"/>
</dbReference>
<comment type="caution">
    <text evidence="2">The sequence shown here is derived from an EMBL/GenBank/DDBJ whole genome shotgun (WGS) entry which is preliminary data.</text>
</comment>
<proteinExistence type="predicted"/>
<keyword evidence="1" id="KW-0472">Membrane</keyword>
<protein>
    <submittedName>
        <fullName evidence="2">Uncharacterized protein</fullName>
    </submittedName>
</protein>
<sequence>MASNTIWVALISAGFVFRDAKRQKMPQPLAWTGAVLIFWAAALPWYLWQRHRDKLASTQPCTELS</sequence>
<dbReference type="AlphaFoldDB" id="A0A840VM85"/>
<dbReference type="RefSeq" id="WP_183267247.1">
    <property type="nucleotide sequence ID" value="NZ_JACHFJ010000013.1"/>
</dbReference>
<feature type="transmembrane region" description="Helical" evidence="1">
    <location>
        <begin position="28"/>
        <end position="48"/>
    </location>
</feature>
<evidence type="ECO:0000313" key="2">
    <source>
        <dbReference type="EMBL" id="MBB5374235.1"/>
    </source>
</evidence>
<keyword evidence="1" id="KW-0812">Transmembrane</keyword>
<name>A0A840VM85_9PROT</name>